<dbReference type="PROSITE" id="PS50893">
    <property type="entry name" value="ABC_TRANSPORTER_2"/>
    <property type="match status" value="2"/>
</dbReference>
<dbReference type="SMART" id="SM00382">
    <property type="entry name" value="AAA"/>
    <property type="match status" value="2"/>
</dbReference>
<dbReference type="Proteomes" id="UP000070657">
    <property type="component" value="Unassembled WGS sequence"/>
</dbReference>
<name>A0A133UHK4_9EURY</name>
<evidence type="ECO:0000313" key="6">
    <source>
        <dbReference type="EMBL" id="KXA93691.1"/>
    </source>
</evidence>
<dbReference type="GO" id="GO:0016887">
    <property type="term" value="F:ATP hydrolysis activity"/>
    <property type="evidence" value="ECO:0007669"/>
    <property type="project" value="InterPro"/>
</dbReference>
<protein>
    <recommendedName>
        <fullName evidence="5">ABC transporter domain-containing protein</fullName>
    </recommendedName>
</protein>
<reference evidence="6 7" key="1">
    <citation type="journal article" date="2016" name="Sci. Rep.">
        <title>Metabolic traits of an uncultured archaeal lineage -MSBL1- from brine pools of the Red Sea.</title>
        <authorList>
            <person name="Mwirichia R."/>
            <person name="Alam I."/>
            <person name="Rashid M."/>
            <person name="Vinu M."/>
            <person name="Ba-Alawi W."/>
            <person name="Anthony Kamau A."/>
            <person name="Kamanda Ngugi D."/>
            <person name="Goker M."/>
            <person name="Klenk H.P."/>
            <person name="Bajic V."/>
            <person name="Stingl U."/>
        </authorList>
    </citation>
    <scope>NUCLEOTIDE SEQUENCE [LARGE SCALE GENOMIC DNA]</scope>
    <source>
        <strain evidence="6">SCGC-AAA259E22</strain>
    </source>
</reference>
<keyword evidence="3" id="KW-0547">Nucleotide-binding</keyword>
<dbReference type="InterPro" id="IPR027417">
    <property type="entry name" value="P-loop_NTPase"/>
</dbReference>
<evidence type="ECO:0000256" key="1">
    <source>
        <dbReference type="ARBA" id="ARBA00022448"/>
    </source>
</evidence>
<dbReference type="PANTHER" id="PTHR43790:SF9">
    <property type="entry name" value="GALACTOFURANOSE TRANSPORTER ATP-BINDING PROTEIN YTFR"/>
    <property type="match status" value="1"/>
</dbReference>
<dbReference type="CDD" id="cd03215">
    <property type="entry name" value="ABC_Carb_Monos_II"/>
    <property type="match status" value="1"/>
</dbReference>
<sequence length="495" mass="54907">MTKTFPGGVVANDSVNFEIKAGEIHSLLGENGAGKTTLMNILYGLYKPDKGEIYVRGEKANIKSPEDAQKLGIGMVHQHRNLIPAHSVIENIVLGHPKNEKVINMERAKREVRELAEKYDFDVDLDAKVWQLDAGEAQIVEILKVLYQGAKIIIMDEPSSALAPQETEELMDSLKKMSQKDLAVVPFITHKLPIAIEISDRITVLRNGKVINTVDAADITEKELAEMMVGREVLFDLERPEVEIGDEILQVQNLSALDDQNTKAVNNLSFSIRKGEIFGIVGVAGNGQTELVETLMGLRNPTSGKIIFDGEDITGRSIRKRWEKGIGYIPADRNTLGSIGDFSLQDNIAMNLHWKRDYCRRGMLMDHDKIREHADKTCKEFDVKAPNIDTQARQLSGGNLQKLITGRVFSIEPRLLIAHLPTRGLDVGAAEFVAEKLLEARKKMGILLVSESIDQTLTLSDRIAPMYDGEFVDILSREEATKSKVGAMMAGLQDG</sequence>
<dbReference type="InterPro" id="IPR003439">
    <property type="entry name" value="ABC_transporter-like_ATP-bd"/>
</dbReference>
<comment type="caution">
    <text evidence="6">The sequence shown here is derived from an EMBL/GenBank/DDBJ whole genome shotgun (WGS) entry which is preliminary data.</text>
</comment>
<dbReference type="InterPro" id="IPR003593">
    <property type="entry name" value="AAA+_ATPase"/>
</dbReference>
<dbReference type="AlphaFoldDB" id="A0A133UHK4"/>
<dbReference type="Pfam" id="PF00005">
    <property type="entry name" value="ABC_tran"/>
    <property type="match status" value="2"/>
</dbReference>
<proteinExistence type="predicted"/>
<dbReference type="SUPFAM" id="SSF52540">
    <property type="entry name" value="P-loop containing nucleoside triphosphate hydrolases"/>
    <property type="match status" value="2"/>
</dbReference>
<feature type="domain" description="ABC transporter" evidence="5">
    <location>
        <begin position="2"/>
        <end position="232"/>
    </location>
</feature>
<evidence type="ECO:0000259" key="5">
    <source>
        <dbReference type="PROSITE" id="PS50893"/>
    </source>
</evidence>
<evidence type="ECO:0000313" key="7">
    <source>
        <dbReference type="Proteomes" id="UP000070657"/>
    </source>
</evidence>
<evidence type="ECO:0000256" key="2">
    <source>
        <dbReference type="ARBA" id="ARBA00022737"/>
    </source>
</evidence>
<dbReference type="CDD" id="cd03216">
    <property type="entry name" value="ABC_Carb_Monos_I"/>
    <property type="match status" value="1"/>
</dbReference>
<dbReference type="EMBL" id="LHXP01000011">
    <property type="protein sequence ID" value="KXA93691.1"/>
    <property type="molecule type" value="Genomic_DNA"/>
</dbReference>
<keyword evidence="4" id="KW-0067">ATP-binding</keyword>
<keyword evidence="7" id="KW-1185">Reference proteome</keyword>
<organism evidence="6 7">
    <name type="scientific">candidate division MSBL1 archaeon SCGC-AAA259E22</name>
    <dbReference type="NCBI Taxonomy" id="1698265"/>
    <lineage>
        <taxon>Archaea</taxon>
        <taxon>Methanobacteriati</taxon>
        <taxon>Methanobacteriota</taxon>
        <taxon>candidate division MSBL1</taxon>
    </lineage>
</organism>
<dbReference type="PANTHER" id="PTHR43790">
    <property type="entry name" value="CARBOHYDRATE TRANSPORT ATP-BINDING PROTEIN MG119-RELATED"/>
    <property type="match status" value="1"/>
</dbReference>
<keyword evidence="1" id="KW-0813">Transport</keyword>
<dbReference type="InterPro" id="IPR050107">
    <property type="entry name" value="ABC_carbohydrate_import_ATPase"/>
</dbReference>
<accession>A0A133UHK4</accession>
<feature type="domain" description="ABC transporter" evidence="5">
    <location>
        <begin position="249"/>
        <end position="493"/>
    </location>
</feature>
<gene>
    <name evidence="6" type="ORF">AKJ66_01385</name>
</gene>
<evidence type="ECO:0000256" key="4">
    <source>
        <dbReference type="ARBA" id="ARBA00022840"/>
    </source>
</evidence>
<dbReference type="GO" id="GO:0005524">
    <property type="term" value="F:ATP binding"/>
    <property type="evidence" value="ECO:0007669"/>
    <property type="project" value="UniProtKB-KW"/>
</dbReference>
<evidence type="ECO:0000256" key="3">
    <source>
        <dbReference type="ARBA" id="ARBA00022741"/>
    </source>
</evidence>
<dbReference type="Gene3D" id="3.40.50.300">
    <property type="entry name" value="P-loop containing nucleotide triphosphate hydrolases"/>
    <property type="match status" value="2"/>
</dbReference>
<keyword evidence="2" id="KW-0677">Repeat</keyword>